<evidence type="ECO:0000259" key="10">
    <source>
        <dbReference type="Pfam" id="PF01974"/>
    </source>
</evidence>
<accession>A0A4U0UGM2</accession>
<feature type="region of interest" description="Disordered" evidence="9">
    <location>
        <begin position="362"/>
        <end position="381"/>
    </location>
</feature>
<feature type="compositionally biased region" description="Gly residues" evidence="9">
    <location>
        <begin position="148"/>
        <end position="161"/>
    </location>
</feature>
<dbReference type="InterPro" id="IPR059049">
    <property type="entry name" value="TSEN34_N"/>
</dbReference>
<evidence type="ECO:0000256" key="6">
    <source>
        <dbReference type="ARBA" id="ARBA00059865"/>
    </source>
</evidence>
<comment type="catalytic activity">
    <reaction evidence="5">
        <text>pretRNA = a 3'-half-tRNA molecule with a 5'-OH end + a 5'-half-tRNA molecule with a 2',3'-cyclic phosphate end + an intron with a 2',3'-cyclic phosphate and a 5'-hydroxyl terminus.</text>
        <dbReference type="EC" id="4.6.1.16"/>
    </reaction>
</comment>
<comment type="caution">
    <text evidence="12">The sequence shown here is derived from an EMBL/GenBank/DDBJ whole genome shotgun (WGS) entry which is preliminary data.</text>
</comment>
<evidence type="ECO:0000313" key="13">
    <source>
        <dbReference type="Proteomes" id="UP000308549"/>
    </source>
</evidence>
<dbReference type="GO" id="GO:0000213">
    <property type="term" value="F:tRNA-intron lyase activity"/>
    <property type="evidence" value="ECO:0007669"/>
    <property type="project" value="UniProtKB-EC"/>
</dbReference>
<gene>
    <name evidence="12" type="ORF">B0A50_00471</name>
</gene>
<evidence type="ECO:0000256" key="9">
    <source>
        <dbReference type="SAM" id="MobiDB-lite"/>
    </source>
</evidence>
<dbReference type="Gene3D" id="3.40.1350.10">
    <property type="match status" value="1"/>
</dbReference>
<evidence type="ECO:0000256" key="7">
    <source>
        <dbReference type="ARBA" id="ARBA00075884"/>
    </source>
</evidence>
<feature type="compositionally biased region" description="Pro residues" evidence="9">
    <location>
        <begin position="251"/>
        <end position="260"/>
    </location>
</feature>
<keyword evidence="3" id="KW-0819">tRNA processing</keyword>
<sequence length="393" mass="42191">MASTTAAAPPVNEPIPIFKVAHKYLLYDVNHITYLRAQHHILGVLIGSLPQAPQQNVFQGIPLELMPEEARLLCEKGVGYIVDDVEAHRSGFLGAGLGVEERKRVWESLRARGKVAGEEVGKRAEERRRVGLERRYGDWNDVPEDMLTGGGSRPGSRAGGAGRKKKGPRREVAAPVVAEPGEKKVPVRQNNSANSADAEHTSEDELLFSPPSTSDSTAPLNPNAASQPPPTSSHTSTETLAITPTTSYPPLTAPPPPPNPTTVGSTGPTTTEPTTTSSTLPPVPPSYPLFRHLHENSYFLTPGLRFGCHYTAYPGDPLRFHSHFLCRGVGWEKEVELKELVGGGRLGTGVKKGFLIGGEVGSFAGEGEGEGEGEDGDEEGREVRTFCVEWGGM</sequence>
<dbReference type="GO" id="GO:0005634">
    <property type="term" value="C:nucleus"/>
    <property type="evidence" value="ECO:0007669"/>
    <property type="project" value="UniProtKB-ARBA"/>
</dbReference>
<dbReference type="Proteomes" id="UP000308549">
    <property type="component" value="Unassembled WGS sequence"/>
</dbReference>
<dbReference type="AlphaFoldDB" id="A0A4U0UGM2"/>
<dbReference type="PANTHER" id="PTHR13070">
    <property type="entry name" value="TRNA-SPLICING ENDONUCLEASE SUBUNIT SEN34-RELATED"/>
    <property type="match status" value="1"/>
</dbReference>
<dbReference type="FunFam" id="3.40.1350.10:FF:000008">
    <property type="entry name" value="tRNA-splicing endonuclease subunit Sen34"/>
    <property type="match status" value="1"/>
</dbReference>
<dbReference type="SUPFAM" id="SSF53032">
    <property type="entry name" value="tRNA-intron endonuclease catalytic domain-like"/>
    <property type="match status" value="1"/>
</dbReference>
<dbReference type="InterPro" id="IPR011856">
    <property type="entry name" value="tRNA_endonuc-like_dom_sf"/>
</dbReference>
<evidence type="ECO:0000313" key="12">
    <source>
        <dbReference type="EMBL" id="TKA33635.1"/>
    </source>
</evidence>
<comment type="similarity">
    <text evidence="1">Belongs to the tRNA-intron endonuclease family.</text>
</comment>
<dbReference type="OrthoDB" id="48041at2759"/>
<feature type="domain" description="tRNA intron endonuclease catalytic" evidence="10">
    <location>
        <begin position="287"/>
        <end position="356"/>
    </location>
</feature>
<feature type="compositionally biased region" description="Acidic residues" evidence="9">
    <location>
        <begin position="367"/>
        <end position="380"/>
    </location>
</feature>
<evidence type="ECO:0000256" key="5">
    <source>
        <dbReference type="ARBA" id="ARBA00034031"/>
    </source>
</evidence>
<reference evidence="12 13" key="1">
    <citation type="submission" date="2017-03" db="EMBL/GenBank/DDBJ databases">
        <title>Genomes of endolithic fungi from Antarctica.</title>
        <authorList>
            <person name="Coleine C."/>
            <person name="Masonjones S."/>
            <person name="Stajich J.E."/>
        </authorList>
    </citation>
    <scope>NUCLEOTIDE SEQUENCE [LARGE SCALE GENOMIC DNA]</scope>
    <source>
        <strain evidence="12 13">CCFEE 6315</strain>
    </source>
</reference>
<keyword evidence="13" id="KW-1185">Reference proteome</keyword>
<dbReference type="GO" id="GO:0000379">
    <property type="term" value="P:tRNA-type intron splice site recognition and cleavage"/>
    <property type="evidence" value="ECO:0007669"/>
    <property type="project" value="TreeGrafter"/>
</dbReference>
<feature type="domain" description="TSEN34 N-terminal" evidence="11">
    <location>
        <begin position="15"/>
        <end position="84"/>
    </location>
</feature>
<dbReference type="InterPro" id="IPR036167">
    <property type="entry name" value="tRNA_intron_Endo_cat-like_sf"/>
</dbReference>
<evidence type="ECO:0000256" key="1">
    <source>
        <dbReference type="ARBA" id="ARBA00008078"/>
    </source>
</evidence>
<organism evidence="12 13">
    <name type="scientific">Salinomyces thailandicus</name>
    <dbReference type="NCBI Taxonomy" id="706561"/>
    <lineage>
        <taxon>Eukaryota</taxon>
        <taxon>Fungi</taxon>
        <taxon>Dikarya</taxon>
        <taxon>Ascomycota</taxon>
        <taxon>Pezizomycotina</taxon>
        <taxon>Dothideomycetes</taxon>
        <taxon>Dothideomycetidae</taxon>
        <taxon>Mycosphaerellales</taxon>
        <taxon>Teratosphaeriaceae</taxon>
        <taxon>Salinomyces</taxon>
    </lineage>
</organism>
<dbReference type="PANTHER" id="PTHR13070:SF0">
    <property type="entry name" value="TRNA-SPLICING ENDONUCLEASE SUBUNIT SEN34"/>
    <property type="match status" value="1"/>
</dbReference>
<dbReference type="EC" id="4.6.1.16" evidence="2"/>
<evidence type="ECO:0000256" key="4">
    <source>
        <dbReference type="ARBA" id="ARBA00023239"/>
    </source>
</evidence>
<protein>
    <recommendedName>
        <fullName evidence="2">tRNA-intron lyase</fullName>
        <ecNumber evidence="2">4.6.1.16</ecNumber>
    </recommendedName>
    <alternativeName>
        <fullName evidence="7 8">tRNA-intron endonuclease SEN34</fullName>
    </alternativeName>
</protein>
<dbReference type="Pfam" id="PF01974">
    <property type="entry name" value="tRNA_int_endo"/>
    <property type="match status" value="1"/>
</dbReference>
<feature type="compositionally biased region" description="Low complexity" evidence="9">
    <location>
        <begin position="232"/>
        <end position="250"/>
    </location>
</feature>
<dbReference type="InterPro" id="IPR006677">
    <property type="entry name" value="tRNA_intron_Endonuc_cat-like"/>
</dbReference>
<dbReference type="CDD" id="cd22363">
    <property type="entry name" value="tRNA-intron_lyase_C"/>
    <property type="match status" value="1"/>
</dbReference>
<comment type="function">
    <text evidence="6">Constitutes one of the two catalytic subunit of the tRNA-splicing endonuclease complex, a complex responsible for identification and cleavage of the splice sites in pre-tRNA. It cleaves pre-tRNA at the 5'- and 3'-splice sites to release the intron. The products are an intron and two tRNA half-molecules bearing 2',3'-cyclic phosphate and 5'-OH termini. There are no conserved sequences at the splice sites, but the intron is invariably located at the same site in the gene, placing the splice sites an invariant distance from the constant structural features of the tRNA body. It probably carries the active site for 3'-splice site cleavage.</text>
</comment>
<evidence type="ECO:0000256" key="8">
    <source>
        <dbReference type="ARBA" id="ARBA00076724"/>
    </source>
</evidence>
<proteinExistence type="inferred from homology"/>
<keyword evidence="4" id="KW-0456">Lyase</keyword>
<dbReference type="Pfam" id="PF26577">
    <property type="entry name" value="TSEN34_N"/>
    <property type="match status" value="1"/>
</dbReference>
<feature type="compositionally biased region" description="Low complexity" evidence="9">
    <location>
        <begin position="261"/>
        <end position="280"/>
    </location>
</feature>
<dbReference type="GO" id="GO:0003676">
    <property type="term" value="F:nucleic acid binding"/>
    <property type="evidence" value="ECO:0007669"/>
    <property type="project" value="InterPro"/>
</dbReference>
<evidence type="ECO:0000259" key="11">
    <source>
        <dbReference type="Pfam" id="PF26577"/>
    </source>
</evidence>
<feature type="compositionally biased region" description="Polar residues" evidence="9">
    <location>
        <begin position="210"/>
        <end position="226"/>
    </location>
</feature>
<name>A0A4U0UGM2_9PEZI</name>
<evidence type="ECO:0000256" key="2">
    <source>
        <dbReference type="ARBA" id="ARBA00012573"/>
    </source>
</evidence>
<dbReference type="EMBL" id="NAJL01000002">
    <property type="protein sequence ID" value="TKA33635.1"/>
    <property type="molecule type" value="Genomic_DNA"/>
</dbReference>
<feature type="region of interest" description="Disordered" evidence="9">
    <location>
        <begin position="139"/>
        <end position="283"/>
    </location>
</feature>
<evidence type="ECO:0000256" key="3">
    <source>
        <dbReference type="ARBA" id="ARBA00022694"/>
    </source>
</evidence>